<dbReference type="Pfam" id="PF02687">
    <property type="entry name" value="FtsX"/>
    <property type="match status" value="2"/>
</dbReference>
<keyword evidence="10" id="KW-1185">Reference proteome</keyword>
<dbReference type="InterPro" id="IPR050250">
    <property type="entry name" value="Macrolide_Exporter_MacB"/>
</dbReference>
<name>A0A1G8LM02_9ACTN</name>
<dbReference type="GO" id="GO:0005886">
    <property type="term" value="C:plasma membrane"/>
    <property type="evidence" value="ECO:0007669"/>
    <property type="project" value="UniProtKB-SubCell"/>
</dbReference>
<keyword evidence="3 7" id="KW-0812">Transmembrane</keyword>
<evidence type="ECO:0000256" key="1">
    <source>
        <dbReference type="ARBA" id="ARBA00004651"/>
    </source>
</evidence>
<feature type="transmembrane region" description="Helical" evidence="7">
    <location>
        <begin position="49"/>
        <end position="78"/>
    </location>
</feature>
<keyword evidence="2" id="KW-1003">Cell membrane</keyword>
<proteinExistence type="inferred from homology"/>
<evidence type="ECO:0000259" key="8">
    <source>
        <dbReference type="Pfam" id="PF02687"/>
    </source>
</evidence>
<feature type="domain" description="ABC3 transporter permease C-terminal" evidence="8">
    <location>
        <begin position="324"/>
        <end position="433"/>
    </location>
</feature>
<dbReference type="RefSeq" id="WP_093176341.1">
    <property type="nucleotide sequence ID" value="NZ_FNCN01000071.1"/>
</dbReference>
<dbReference type="PANTHER" id="PTHR30572">
    <property type="entry name" value="MEMBRANE COMPONENT OF TRANSPORTER-RELATED"/>
    <property type="match status" value="1"/>
</dbReference>
<dbReference type="InterPro" id="IPR003838">
    <property type="entry name" value="ABC3_permease_C"/>
</dbReference>
<evidence type="ECO:0000256" key="5">
    <source>
        <dbReference type="ARBA" id="ARBA00023136"/>
    </source>
</evidence>
<dbReference type="EMBL" id="FNCN01000071">
    <property type="protein sequence ID" value="SDI56704.1"/>
    <property type="molecule type" value="Genomic_DNA"/>
</dbReference>
<feature type="domain" description="ABC3 transporter permease C-terminal" evidence="8">
    <location>
        <begin position="58"/>
        <end position="176"/>
    </location>
</feature>
<dbReference type="GO" id="GO:0022857">
    <property type="term" value="F:transmembrane transporter activity"/>
    <property type="evidence" value="ECO:0007669"/>
    <property type="project" value="TreeGrafter"/>
</dbReference>
<dbReference type="AlphaFoldDB" id="A0A1G8LM02"/>
<protein>
    <submittedName>
        <fullName evidence="9">FtsX-like permease family protein</fullName>
    </submittedName>
</protein>
<evidence type="ECO:0000313" key="10">
    <source>
        <dbReference type="Proteomes" id="UP000198923"/>
    </source>
</evidence>
<feature type="transmembrane region" description="Helical" evidence="7">
    <location>
        <begin position="408"/>
        <end position="425"/>
    </location>
</feature>
<feature type="transmembrane region" description="Helical" evidence="7">
    <location>
        <begin position="144"/>
        <end position="169"/>
    </location>
</feature>
<evidence type="ECO:0000256" key="3">
    <source>
        <dbReference type="ARBA" id="ARBA00022692"/>
    </source>
</evidence>
<accession>A0A1G8LM02</accession>
<dbReference type="STRING" id="504805.SAMN05421505_1715"/>
<evidence type="ECO:0000256" key="2">
    <source>
        <dbReference type="ARBA" id="ARBA00022475"/>
    </source>
</evidence>
<feature type="transmembrane region" description="Helical" evidence="7">
    <location>
        <begin position="364"/>
        <end position="388"/>
    </location>
</feature>
<comment type="subcellular location">
    <subcellularLocation>
        <location evidence="1">Cell membrane</location>
        <topology evidence="1">Multi-pass membrane protein</topology>
    </subcellularLocation>
</comment>
<evidence type="ECO:0000313" key="9">
    <source>
        <dbReference type="EMBL" id="SDI56704.1"/>
    </source>
</evidence>
<feature type="transmembrane region" description="Helical" evidence="7">
    <location>
        <begin position="190"/>
        <end position="213"/>
    </location>
</feature>
<evidence type="ECO:0000256" key="7">
    <source>
        <dbReference type="SAM" id="Phobius"/>
    </source>
</evidence>
<reference evidence="9 10" key="1">
    <citation type="submission" date="2016-10" db="EMBL/GenBank/DDBJ databases">
        <authorList>
            <person name="de Groot N.N."/>
        </authorList>
    </citation>
    <scope>NUCLEOTIDE SEQUENCE [LARGE SCALE GENOMIC DNA]</scope>
    <source>
        <strain evidence="9 10">CPCC 201354</strain>
    </source>
</reference>
<evidence type="ECO:0000256" key="6">
    <source>
        <dbReference type="ARBA" id="ARBA00038076"/>
    </source>
</evidence>
<feature type="transmembrane region" description="Helical" evidence="7">
    <location>
        <begin position="279"/>
        <end position="300"/>
    </location>
</feature>
<sequence length="437" mass="44314">MMTTLAWSNVRTNPAAYAATFTTILLAVTLVGSSGLLIAGVSDGGELEAVGALVGTSAVISAFVSVFVVSGMLSLHVMRQRRAWGLLRSVGLTPRQVRLLVTVEALVVAAAASAVGCALAVPYAHGVAAVLRRVGFAPTDIPVAITPVPFIVASAVGMVATLAASRIAARKAVRSGPLEVLRDSAAEQRILPWPRALVGTAALAGGVVLLDLASRQTEGGGAMEIILGAVMALCVAASALGTVVVRALGYLLAAPVAWLDPAAGMLARASLATQPRRAASVASPVMLTVALMGTFVFAAATTQTAAGQATMEVGEWIAPALVGSTALYTVISVLNATAMSMSARAQELRLLRSVGIGPAQLTRALVWESLITVAVGALLGTAIAAAGLLTLGRVLTGRLWFDYSAPQYLGLLAVCTAAGLIGALVSTRKARRGPLVG</sequence>
<dbReference type="PANTHER" id="PTHR30572:SF4">
    <property type="entry name" value="ABC TRANSPORTER PERMEASE YTRF"/>
    <property type="match status" value="1"/>
</dbReference>
<organism evidence="9 10">
    <name type="scientific">Sinosporangium album</name>
    <dbReference type="NCBI Taxonomy" id="504805"/>
    <lineage>
        <taxon>Bacteria</taxon>
        <taxon>Bacillati</taxon>
        <taxon>Actinomycetota</taxon>
        <taxon>Actinomycetes</taxon>
        <taxon>Streptosporangiales</taxon>
        <taxon>Streptosporangiaceae</taxon>
        <taxon>Sinosporangium</taxon>
    </lineage>
</organism>
<feature type="transmembrane region" description="Helical" evidence="7">
    <location>
        <begin position="225"/>
        <end position="258"/>
    </location>
</feature>
<feature type="transmembrane region" description="Helical" evidence="7">
    <location>
        <begin position="320"/>
        <end position="343"/>
    </location>
</feature>
<comment type="similarity">
    <text evidence="6">Belongs to the ABC-4 integral membrane protein family.</text>
</comment>
<keyword evidence="4 7" id="KW-1133">Transmembrane helix</keyword>
<evidence type="ECO:0000256" key="4">
    <source>
        <dbReference type="ARBA" id="ARBA00022989"/>
    </source>
</evidence>
<keyword evidence="5 7" id="KW-0472">Membrane</keyword>
<gene>
    <name evidence="9" type="ORF">SAMN05421505_1715</name>
</gene>
<dbReference type="Proteomes" id="UP000198923">
    <property type="component" value="Unassembled WGS sequence"/>
</dbReference>
<dbReference type="OrthoDB" id="3519147at2"/>
<feature type="transmembrane region" description="Helical" evidence="7">
    <location>
        <begin position="99"/>
        <end position="124"/>
    </location>
</feature>